<dbReference type="AlphaFoldDB" id="A0A0N1I132"/>
<dbReference type="Proteomes" id="UP000038010">
    <property type="component" value="Unassembled WGS sequence"/>
</dbReference>
<keyword evidence="1" id="KW-1133">Transmembrane helix</keyword>
<dbReference type="InterPro" id="IPR001841">
    <property type="entry name" value="Znf_RING"/>
</dbReference>
<comment type="caution">
    <text evidence="3">The sequence shown here is derived from an EMBL/GenBank/DDBJ whole genome shotgun (WGS) entry which is preliminary data.</text>
</comment>
<dbReference type="InterPro" id="IPR013083">
    <property type="entry name" value="Znf_RING/FYVE/PHD"/>
</dbReference>
<accession>A0A0N1I132</accession>
<sequence length="283" mass="32400">MTSKHTDYDPRYPNTGFQNFHYVHIAITMFLTVTSLMLLIKPRTVWHRVYYNGKVFSAFRWFTVVAYHIELALYVLEIYHGPPDSMSLQEWVLKQMEAATTPVVLAVKILLLKPFIEYSATLLDVAHNFLMSLWREWATPTWLVREKHILDIYTVTSLPTDQQPPPETAHVQVTTQRHQMNRFRSSAAASSSRNGHLPIHDQDDTCCPICFNDFEVGHKILNLPCDHRFHEACCPGDEGVMGNEWVMLVRDGSRRAGAAERPATRKFRISKMQGVEANAAGAD</sequence>
<dbReference type="EMBL" id="LFJN01000001">
    <property type="protein sequence ID" value="KPI45432.1"/>
    <property type="molecule type" value="Genomic_DNA"/>
</dbReference>
<dbReference type="SUPFAM" id="SSF57850">
    <property type="entry name" value="RING/U-box"/>
    <property type="match status" value="1"/>
</dbReference>
<keyword evidence="1" id="KW-0812">Transmembrane</keyword>
<dbReference type="GeneID" id="28741266"/>
<feature type="transmembrane region" description="Helical" evidence="1">
    <location>
        <begin position="20"/>
        <end position="40"/>
    </location>
</feature>
<organism evidence="3 4">
    <name type="scientific">Cyphellophora attinorum</name>
    <dbReference type="NCBI Taxonomy" id="1664694"/>
    <lineage>
        <taxon>Eukaryota</taxon>
        <taxon>Fungi</taxon>
        <taxon>Dikarya</taxon>
        <taxon>Ascomycota</taxon>
        <taxon>Pezizomycotina</taxon>
        <taxon>Eurotiomycetes</taxon>
        <taxon>Chaetothyriomycetidae</taxon>
        <taxon>Chaetothyriales</taxon>
        <taxon>Cyphellophoraceae</taxon>
        <taxon>Cyphellophora</taxon>
    </lineage>
</organism>
<protein>
    <recommendedName>
        <fullName evidence="2">RING-type domain-containing protein</fullName>
    </recommendedName>
</protein>
<name>A0A0N1I132_9EURO</name>
<gene>
    <name evidence="3" type="ORF">AB675_890</name>
</gene>
<dbReference type="VEuPathDB" id="FungiDB:AB675_890"/>
<evidence type="ECO:0000313" key="3">
    <source>
        <dbReference type="EMBL" id="KPI45432.1"/>
    </source>
</evidence>
<dbReference type="Gene3D" id="3.30.40.10">
    <property type="entry name" value="Zinc/RING finger domain, C3HC4 (zinc finger)"/>
    <property type="match status" value="1"/>
</dbReference>
<evidence type="ECO:0000313" key="4">
    <source>
        <dbReference type="Proteomes" id="UP000038010"/>
    </source>
</evidence>
<dbReference type="Pfam" id="PF17123">
    <property type="entry name" value="zf-RING_11"/>
    <property type="match status" value="1"/>
</dbReference>
<reference evidence="3 4" key="1">
    <citation type="submission" date="2015-06" db="EMBL/GenBank/DDBJ databases">
        <title>Draft genome of the ant-associated black yeast Phialophora attae CBS 131958.</title>
        <authorList>
            <person name="Moreno L.F."/>
            <person name="Stielow B.J."/>
            <person name="de Hoog S."/>
            <person name="Vicente V.A."/>
            <person name="Weiss V.A."/>
            <person name="de Vries M."/>
            <person name="Cruz L.M."/>
            <person name="Souza E.M."/>
        </authorList>
    </citation>
    <scope>NUCLEOTIDE SEQUENCE [LARGE SCALE GENOMIC DNA]</scope>
    <source>
        <strain evidence="3 4">CBS 131958</strain>
    </source>
</reference>
<dbReference type="RefSeq" id="XP_018005395.1">
    <property type="nucleotide sequence ID" value="XM_018149397.1"/>
</dbReference>
<evidence type="ECO:0000256" key="1">
    <source>
        <dbReference type="SAM" id="Phobius"/>
    </source>
</evidence>
<evidence type="ECO:0000259" key="2">
    <source>
        <dbReference type="Pfam" id="PF17123"/>
    </source>
</evidence>
<feature type="transmembrane region" description="Helical" evidence="1">
    <location>
        <begin position="61"/>
        <end position="79"/>
    </location>
</feature>
<keyword evidence="4" id="KW-1185">Reference proteome</keyword>
<feature type="domain" description="RING-type" evidence="2">
    <location>
        <begin position="207"/>
        <end position="233"/>
    </location>
</feature>
<keyword evidence="1" id="KW-0472">Membrane</keyword>
<dbReference type="OrthoDB" id="8062037at2759"/>
<proteinExistence type="predicted"/>